<dbReference type="Proteomes" id="UP001159405">
    <property type="component" value="Unassembled WGS sequence"/>
</dbReference>
<sequence length="509" mass="54875">MGTAYKADVVKLPSTAQIAKISQQLGHDLVNAEIQEYRDAIAQSLQATYQRLSEIPDPKLPVKYPRTPGYRPVGEDNPLNAWYWRCNITGAPNGKLLGKTIAIKDNICVAGVPMMCGSRILEGYIPDVDAIVVSRILDAGGCILGKAVCESLCSSGGSFTSATGPVLHPGDPTRMTGGSSSGCAALVAGGHVDMALGTDQGGSIRNPCGRCGIVGLKPTFGLVPYTGIIPMEFSLDHVGPMAKNVHDLSLLLEVIAGPDDGLDYRQPHSMQSPESYTSKLTGDISHLRLGLLKEGFSRPQSEPDVDELVKKGAEGLAKKTGASLQDISVPMHLDAVVIYDAISDGGVWTNRFLETTGYQVTSAQQMLAQGLKNRAKDLSVDLKVAAVKGKYLQDNYQDLFYTKARNLVWKLRRAFDEALTKVDVLIMPTTPMKARRIPHINVTLKEYLTSCGENIMNNCAFNMTGHPALSINAGFSQGLPVGMLMVGRKFEEATLLNVAYAFEKIRDSM</sequence>
<keyword evidence="4" id="KW-1185">Reference proteome</keyword>
<dbReference type="Pfam" id="PF01425">
    <property type="entry name" value="Amidase"/>
    <property type="match status" value="1"/>
</dbReference>
<dbReference type="PANTHER" id="PTHR11895">
    <property type="entry name" value="TRANSAMIDASE"/>
    <property type="match status" value="1"/>
</dbReference>
<dbReference type="Gene3D" id="3.90.1300.10">
    <property type="entry name" value="Amidase signature (AS) domain"/>
    <property type="match status" value="1"/>
</dbReference>
<comment type="similarity">
    <text evidence="1">Belongs to the amidase family.</text>
</comment>
<reference evidence="3 4" key="1">
    <citation type="submission" date="2022-05" db="EMBL/GenBank/DDBJ databases">
        <authorList>
            <consortium name="Genoscope - CEA"/>
            <person name="William W."/>
        </authorList>
    </citation>
    <scope>NUCLEOTIDE SEQUENCE [LARGE SCALE GENOMIC DNA]</scope>
</reference>
<protein>
    <recommendedName>
        <fullName evidence="2">Amidase domain-containing protein</fullName>
    </recommendedName>
</protein>
<dbReference type="PANTHER" id="PTHR11895:SF170">
    <property type="entry name" value="AMIDASE"/>
    <property type="match status" value="1"/>
</dbReference>
<dbReference type="InterPro" id="IPR000120">
    <property type="entry name" value="Amidase"/>
</dbReference>
<name>A0ABN8MP58_9CNID</name>
<evidence type="ECO:0000313" key="3">
    <source>
        <dbReference type="EMBL" id="CAH3032722.1"/>
    </source>
</evidence>
<dbReference type="InterPro" id="IPR020556">
    <property type="entry name" value="Amidase_CS"/>
</dbReference>
<dbReference type="PROSITE" id="PS00571">
    <property type="entry name" value="AMIDASES"/>
    <property type="match status" value="1"/>
</dbReference>
<dbReference type="InterPro" id="IPR036928">
    <property type="entry name" value="AS_sf"/>
</dbReference>
<dbReference type="InterPro" id="IPR023631">
    <property type="entry name" value="Amidase_dom"/>
</dbReference>
<evidence type="ECO:0000256" key="1">
    <source>
        <dbReference type="ARBA" id="ARBA00009199"/>
    </source>
</evidence>
<accession>A0ABN8MP58</accession>
<proteinExistence type="inferred from homology"/>
<dbReference type="EMBL" id="CALNXK010000001">
    <property type="protein sequence ID" value="CAH3032722.1"/>
    <property type="molecule type" value="Genomic_DNA"/>
</dbReference>
<gene>
    <name evidence="3" type="ORF">PLOB_00000237</name>
</gene>
<evidence type="ECO:0000313" key="4">
    <source>
        <dbReference type="Proteomes" id="UP001159405"/>
    </source>
</evidence>
<dbReference type="NCBIfam" id="NF005565">
    <property type="entry name" value="PRK07235.1"/>
    <property type="match status" value="1"/>
</dbReference>
<evidence type="ECO:0000259" key="2">
    <source>
        <dbReference type="Pfam" id="PF01425"/>
    </source>
</evidence>
<comment type="caution">
    <text evidence="3">The sequence shown here is derived from an EMBL/GenBank/DDBJ whole genome shotgun (WGS) entry which is preliminary data.</text>
</comment>
<feature type="domain" description="Amidase" evidence="2">
    <location>
        <begin position="88"/>
        <end position="496"/>
    </location>
</feature>
<dbReference type="SUPFAM" id="SSF75304">
    <property type="entry name" value="Amidase signature (AS) enzymes"/>
    <property type="match status" value="1"/>
</dbReference>
<organism evidence="3 4">
    <name type="scientific">Porites lobata</name>
    <dbReference type="NCBI Taxonomy" id="104759"/>
    <lineage>
        <taxon>Eukaryota</taxon>
        <taxon>Metazoa</taxon>
        <taxon>Cnidaria</taxon>
        <taxon>Anthozoa</taxon>
        <taxon>Hexacorallia</taxon>
        <taxon>Scleractinia</taxon>
        <taxon>Fungiina</taxon>
        <taxon>Poritidae</taxon>
        <taxon>Porites</taxon>
    </lineage>
</organism>